<dbReference type="InterPro" id="IPR004327">
    <property type="entry name" value="Phstyr_phstse_ac"/>
</dbReference>
<dbReference type="InterPro" id="IPR043170">
    <property type="entry name" value="PTPA_C_lid"/>
</dbReference>
<keyword evidence="6 10" id="KW-0697">Rotamase</keyword>
<evidence type="ECO:0000256" key="11">
    <source>
        <dbReference type="SAM" id="MobiDB-lite"/>
    </source>
</evidence>
<dbReference type="EC" id="5.2.1.8" evidence="4 10"/>
<evidence type="ECO:0000256" key="2">
    <source>
        <dbReference type="ARBA" id="ARBA00004496"/>
    </source>
</evidence>
<keyword evidence="12" id="KW-1185">Reference proteome</keyword>
<dbReference type="GeneID" id="100378378"/>
<dbReference type="PANTHER" id="PTHR10012">
    <property type="entry name" value="SERINE/THREONINE-PROTEIN PHOSPHATASE 2A REGULATORY SUBUNIT B"/>
    <property type="match status" value="1"/>
</dbReference>
<dbReference type="InterPro" id="IPR037218">
    <property type="entry name" value="PTPA_sf"/>
</dbReference>
<name>A0ABM0GSE3_SACKO</name>
<reference evidence="13" key="1">
    <citation type="submission" date="2025-08" db="UniProtKB">
        <authorList>
            <consortium name="RefSeq"/>
        </authorList>
    </citation>
    <scope>IDENTIFICATION</scope>
    <source>
        <tissue evidence="13">Testes</tissue>
    </source>
</reference>
<evidence type="ECO:0000256" key="1">
    <source>
        <dbReference type="ARBA" id="ARBA00000971"/>
    </source>
</evidence>
<comment type="catalytic activity">
    <reaction evidence="1 10">
        <text>[protein]-peptidylproline (omega=180) = [protein]-peptidylproline (omega=0)</text>
        <dbReference type="Rhea" id="RHEA:16237"/>
        <dbReference type="Rhea" id="RHEA-COMP:10747"/>
        <dbReference type="Rhea" id="RHEA-COMP:10748"/>
        <dbReference type="ChEBI" id="CHEBI:83833"/>
        <dbReference type="ChEBI" id="CHEBI:83834"/>
        <dbReference type="EC" id="5.2.1.8"/>
    </reaction>
</comment>
<evidence type="ECO:0000256" key="7">
    <source>
        <dbReference type="ARBA" id="ARBA00023235"/>
    </source>
</evidence>
<evidence type="ECO:0000256" key="9">
    <source>
        <dbReference type="ARBA" id="ARBA00044820"/>
    </source>
</evidence>
<dbReference type="SUPFAM" id="SSF140984">
    <property type="entry name" value="PTPA-like"/>
    <property type="match status" value="1"/>
</dbReference>
<feature type="compositionally biased region" description="Polar residues" evidence="11">
    <location>
        <begin position="63"/>
        <end position="80"/>
    </location>
</feature>
<keyword evidence="5 10" id="KW-0963">Cytoplasm</keyword>
<keyword evidence="7 10" id="KW-0413">Isomerase</keyword>
<comment type="similarity">
    <text evidence="3 10">Belongs to the PTPA-type PPIase family.</text>
</comment>
<evidence type="ECO:0000256" key="5">
    <source>
        <dbReference type="ARBA" id="ARBA00022490"/>
    </source>
</evidence>
<accession>A0ABM0GSE3</accession>
<evidence type="ECO:0000256" key="8">
    <source>
        <dbReference type="ARBA" id="ARBA00044786"/>
    </source>
</evidence>
<dbReference type="Proteomes" id="UP000694865">
    <property type="component" value="Unplaced"/>
</dbReference>
<comment type="subcellular location">
    <subcellularLocation>
        <location evidence="2 10">Cytoplasm</location>
    </subcellularLocation>
</comment>
<feature type="region of interest" description="Disordered" evidence="11">
    <location>
        <begin position="24"/>
        <end position="46"/>
    </location>
</feature>
<gene>
    <name evidence="13" type="primary">LOC100378378</name>
</gene>
<dbReference type="Pfam" id="PF03095">
    <property type="entry name" value="PTPA"/>
    <property type="match status" value="1"/>
</dbReference>
<sequence length="383" mass="43912">MAETHTDETIGMAEKCAAEQLVETKVEPDTGLKKTTENKLPENKEDLGNNEQCIKEQKAGITTEESCTENTSDIDSGTSDTPHKFVTPEKLIKTQMDIPRWEKSQAYSDYIGFVLTLNESVKSKKLTDECEVSETCQKLVEMLNMLDKWIDEIPPIDQPQRFGNKAFRDWFNRMSENVDSLIKPLLPAHYQEAVIELKMYILDGFGNYTRIDYGTGHEMNFAVFLCCLYKLRILNERDNVAVVHKVFTRYLEITRKLQTVYRMEPAGSQGVWGLDDFQFLPYIWGSSQLIDHKRITPKSLPNPDYAESFHKQYILFACIKFILLMKTGPFGEHSNTLWGISGVPHWAKVNSGLIKMYKAECLSKFPIVQHFTFGTLMSIQLAT</sequence>
<organism evidence="12 13">
    <name type="scientific">Saccoglossus kowalevskii</name>
    <name type="common">Acorn worm</name>
    <dbReference type="NCBI Taxonomy" id="10224"/>
    <lineage>
        <taxon>Eukaryota</taxon>
        <taxon>Metazoa</taxon>
        <taxon>Hemichordata</taxon>
        <taxon>Enteropneusta</taxon>
        <taxon>Harrimaniidae</taxon>
        <taxon>Saccoglossus</taxon>
    </lineage>
</organism>
<proteinExistence type="inferred from homology"/>
<dbReference type="PANTHER" id="PTHR10012:SF0">
    <property type="entry name" value="SERINE_THREONINE-PROTEIN PHOSPHATASE 2A ACTIVATOR"/>
    <property type="match status" value="1"/>
</dbReference>
<feature type="region of interest" description="Disordered" evidence="11">
    <location>
        <begin position="59"/>
        <end position="84"/>
    </location>
</feature>
<evidence type="ECO:0000256" key="6">
    <source>
        <dbReference type="ARBA" id="ARBA00023110"/>
    </source>
</evidence>
<dbReference type="RefSeq" id="XP_002736325.1">
    <property type="nucleotide sequence ID" value="XM_002736279.2"/>
</dbReference>
<evidence type="ECO:0000256" key="10">
    <source>
        <dbReference type="RuleBase" id="RU361210"/>
    </source>
</evidence>
<evidence type="ECO:0000313" key="12">
    <source>
        <dbReference type="Proteomes" id="UP000694865"/>
    </source>
</evidence>
<evidence type="ECO:0000313" key="13">
    <source>
        <dbReference type="RefSeq" id="XP_002736325.1"/>
    </source>
</evidence>
<comment type="function">
    <text evidence="10">PPIases accelerate the folding of proteins. It catalyzes the cis-trans isomerization of proline imidic peptide bonds in oligopeptides.</text>
</comment>
<protein>
    <recommendedName>
        <fullName evidence="8 10">Serine/threonine-protein phosphatase 2A activator</fullName>
        <ecNumber evidence="4 10">5.2.1.8</ecNumber>
    </recommendedName>
    <alternativeName>
        <fullName evidence="9 10">Phosphotyrosyl phosphatase activator</fullName>
    </alternativeName>
</protein>
<evidence type="ECO:0000256" key="3">
    <source>
        <dbReference type="ARBA" id="ARBA00011019"/>
    </source>
</evidence>
<dbReference type="CDD" id="cd04087">
    <property type="entry name" value="PTPA"/>
    <property type="match status" value="1"/>
</dbReference>
<evidence type="ECO:0000256" key="4">
    <source>
        <dbReference type="ARBA" id="ARBA00013194"/>
    </source>
</evidence>
<dbReference type="Gene3D" id="1.20.120.1150">
    <property type="match status" value="1"/>
</dbReference>